<dbReference type="EMBL" id="VWRN01000030">
    <property type="protein sequence ID" value="KAA6125228.1"/>
    <property type="molecule type" value="Genomic_DNA"/>
</dbReference>
<evidence type="ECO:0000256" key="8">
    <source>
        <dbReference type="ARBA" id="ARBA00038436"/>
    </source>
</evidence>
<evidence type="ECO:0000313" key="11">
    <source>
        <dbReference type="EMBL" id="KAA6125228.1"/>
    </source>
</evidence>
<evidence type="ECO:0000256" key="7">
    <source>
        <dbReference type="ARBA" id="ARBA00023136"/>
    </source>
</evidence>
<dbReference type="Pfam" id="PF04290">
    <property type="entry name" value="DctQ"/>
    <property type="match status" value="1"/>
</dbReference>
<keyword evidence="2 9" id="KW-0813">Transport</keyword>
<dbReference type="AlphaFoldDB" id="A0A5M8AN52"/>
<keyword evidence="6 9" id="KW-1133">Transmembrane helix</keyword>
<dbReference type="PANTHER" id="PTHR35011">
    <property type="entry name" value="2,3-DIKETO-L-GULONATE TRAP TRANSPORTER SMALL PERMEASE PROTEIN YIAM"/>
    <property type="match status" value="1"/>
</dbReference>
<dbReference type="GO" id="GO:0005886">
    <property type="term" value="C:plasma membrane"/>
    <property type="evidence" value="ECO:0007669"/>
    <property type="project" value="UniProtKB-SubCell"/>
</dbReference>
<evidence type="ECO:0000256" key="1">
    <source>
        <dbReference type="ARBA" id="ARBA00004429"/>
    </source>
</evidence>
<feature type="transmembrane region" description="Helical" evidence="9">
    <location>
        <begin position="84"/>
        <end position="103"/>
    </location>
</feature>
<proteinExistence type="inferred from homology"/>
<dbReference type="Proteomes" id="UP000324324">
    <property type="component" value="Unassembled WGS sequence"/>
</dbReference>
<protein>
    <recommendedName>
        <fullName evidence="9">TRAP transporter small permease protein</fullName>
    </recommendedName>
</protein>
<evidence type="ECO:0000259" key="10">
    <source>
        <dbReference type="Pfam" id="PF04290"/>
    </source>
</evidence>
<accession>A0A5M8AN52</accession>
<keyword evidence="4 9" id="KW-0997">Cell inner membrane</keyword>
<sequence length="170" mass="19183">MTSRFQWFYQALGALAAVFICLTLLIELAIIIGRFANFQIDGGDAYAGYFMAAGSFLALAATLRQGDHIRVTLILQRLHGRPRVWVEIFCLAVATLLTAYFTYYAGKLAYDSYIYHDISQNTDATPLWIPQLSMAVGLFGLFVAFAEEFVYVVRTRRLPREESGEMARTE</sequence>
<keyword evidence="3" id="KW-1003">Cell membrane</keyword>
<comment type="caution">
    <text evidence="11">The sequence shown here is derived from an EMBL/GenBank/DDBJ whole genome shotgun (WGS) entry which is preliminary data.</text>
</comment>
<comment type="similarity">
    <text evidence="8 9">Belongs to the TRAP transporter small permease family.</text>
</comment>
<dbReference type="RefSeq" id="WP_149318852.1">
    <property type="nucleotide sequence ID" value="NZ_CP080293.1"/>
</dbReference>
<evidence type="ECO:0000256" key="4">
    <source>
        <dbReference type="ARBA" id="ARBA00022519"/>
    </source>
</evidence>
<feature type="domain" description="Tripartite ATP-independent periplasmic transporters DctQ component" evidence="10">
    <location>
        <begin position="28"/>
        <end position="154"/>
    </location>
</feature>
<name>A0A5M8AN52_9BURK</name>
<evidence type="ECO:0000256" key="6">
    <source>
        <dbReference type="ARBA" id="ARBA00022989"/>
    </source>
</evidence>
<evidence type="ECO:0000313" key="12">
    <source>
        <dbReference type="Proteomes" id="UP000324324"/>
    </source>
</evidence>
<reference evidence="11 12" key="1">
    <citation type="submission" date="2019-09" db="EMBL/GenBank/DDBJ databases">
        <title>Isolation of a novel species in the genus Cupriavidus from patients with sepsis using whole genome sequencing.</title>
        <authorList>
            <person name="Kweon O.J."/>
            <person name="Lee M.-K."/>
        </authorList>
    </citation>
    <scope>NUCLEOTIDE SEQUENCE [LARGE SCALE GENOMIC DNA]</scope>
    <source>
        <strain evidence="11 12">MKL-01</strain>
    </source>
</reference>
<dbReference type="InterPro" id="IPR055348">
    <property type="entry name" value="DctQ"/>
</dbReference>
<feature type="transmembrane region" description="Helical" evidence="9">
    <location>
        <begin position="132"/>
        <end position="153"/>
    </location>
</feature>
<keyword evidence="7 9" id="KW-0472">Membrane</keyword>
<organism evidence="11 12">
    <name type="scientific">Cupriavidus cauae</name>
    <dbReference type="NCBI Taxonomy" id="2608999"/>
    <lineage>
        <taxon>Bacteria</taxon>
        <taxon>Pseudomonadati</taxon>
        <taxon>Pseudomonadota</taxon>
        <taxon>Betaproteobacteria</taxon>
        <taxon>Burkholderiales</taxon>
        <taxon>Burkholderiaceae</taxon>
        <taxon>Cupriavidus</taxon>
    </lineage>
</organism>
<keyword evidence="5 9" id="KW-0812">Transmembrane</keyword>
<comment type="subcellular location">
    <subcellularLocation>
        <location evidence="1 9">Cell inner membrane</location>
        <topology evidence="1 9">Multi-pass membrane protein</topology>
    </subcellularLocation>
</comment>
<evidence type="ECO:0000256" key="5">
    <source>
        <dbReference type="ARBA" id="ARBA00022692"/>
    </source>
</evidence>
<gene>
    <name evidence="11" type="ORF">F1599_10555</name>
</gene>
<evidence type="ECO:0000256" key="2">
    <source>
        <dbReference type="ARBA" id="ARBA00022448"/>
    </source>
</evidence>
<feature type="transmembrane region" description="Helical" evidence="9">
    <location>
        <begin position="45"/>
        <end position="63"/>
    </location>
</feature>
<evidence type="ECO:0000256" key="3">
    <source>
        <dbReference type="ARBA" id="ARBA00022475"/>
    </source>
</evidence>
<dbReference type="InterPro" id="IPR007387">
    <property type="entry name" value="TRAP_DctQ"/>
</dbReference>
<dbReference type="PANTHER" id="PTHR35011:SF10">
    <property type="entry name" value="TRAP TRANSPORTER SMALL PERMEASE PROTEIN"/>
    <property type="match status" value="1"/>
</dbReference>
<comment type="subunit">
    <text evidence="9">The complex comprises the extracytoplasmic solute receptor protein and the two transmembrane proteins.</text>
</comment>
<comment type="function">
    <text evidence="9">Part of the tripartite ATP-independent periplasmic (TRAP) transport system.</text>
</comment>
<keyword evidence="12" id="KW-1185">Reference proteome</keyword>
<feature type="transmembrane region" description="Helical" evidence="9">
    <location>
        <begin position="12"/>
        <end position="33"/>
    </location>
</feature>
<evidence type="ECO:0000256" key="9">
    <source>
        <dbReference type="RuleBase" id="RU369079"/>
    </source>
</evidence>
<dbReference type="GO" id="GO:0022857">
    <property type="term" value="F:transmembrane transporter activity"/>
    <property type="evidence" value="ECO:0007669"/>
    <property type="project" value="UniProtKB-UniRule"/>
</dbReference>
<dbReference type="GO" id="GO:0015740">
    <property type="term" value="P:C4-dicarboxylate transport"/>
    <property type="evidence" value="ECO:0007669"/>
    <property type="project" value="TreeGrafter"/>
</dbReference>